<sequence length="378" mass="42052">MASQQDTLNKIRQFAESNRKLEEERANHPIDHHAYNRQLDQTLKQLQDRVKRQEYALQELRLSTATTLPSPGLSPHARLAQTRRATKAYNSLSQTDPVLPPPDSLLSPLLALRETFRQILDLKSSISTVAHHLRTDRERLKAEEAALRDATLISTGLDERIRDLQTMRAGDREKEAKAPTQLAKEVMQQQRRRKAELEKKTTALREALTGFVDEHLASMLAAEDLGGLVVGDQIDVPDWTLEAGYTAHGKERKAAGFAASGGGTRGAGAGRQSRQQRIDEFVRRRSRGDGDGIGDGNGDGDDDDDDQGGRESNKREAAGAEMHALLDSLLAVAETSSYIELEQETAASRFLVKAKIAQFHPRDARRLRLIDFARELVD</sequence>
<dbReference type="VEuPathDB" id="FungiDB:PADG_03734"/>
<accession>A0A1D2JNJ5</accession>
<evidence type="ECO:0000256" key="2">
    <source>
        <dbReference type="ARBA" id="ARBA00004584"/>
    </source>
</evidence>
<evidence type="ECO:0000256" key="5">
    <source>
        <dbReference type="ARBA" id="ARBA00023054"/>
    </source>
</evidence>
<proteinExistence type="inferred from homology"/>
<comment type="subcellular location">
    <subcellularLocation>
        <location evidence="2">Chromosome</location>
        <location evidence="2">Centromere</location>
    </subcellularLocation>
    <subcellularLocation>
        <location evidence="1">Nucleus</location>
    </subcellularLocation>
</comment>
<feature type="region of interest" description="Disordered" evidence="9">
    <location>
        <begin position="256"/>
        <end position="317"/>
    </location>
</feature>
<feature type="coiled-coil region" evidence="8">
    <location>
        <begin position="4"/>
        <end position="63"/>
    </location>
</feature>
<evidence type="ECO:0000313" key="10">
    <source>
        <dbReference type="EMBL" id="ODH44743.1"/>
    </source>
</evidence>
<evidence type="ECO:0000313" key="11">
    <source>
        <dbReference type="Proteomes" id="UP000242814"/>
    </source>
</evidence>
<dbReference type="InterPro" id="IPR020993">
    <property type="entry name" value="Centromere_CenpK"/>
</dbReference>
<feature type="compositionally biased region" description="Basic and acidic residues" evidence="9">
    <location>
        <begin position="276"/>
        <end position="290"/>
    </location>
</feature>
<evidence type="ECO:0000256" key="4">
    <source>
        <dbReference type="ARBA" id="ARBA00022454"/>
    </source>
</evidence>
<dbReference type="VEuPathDB" id="FungiDB:PABG_01673"/>
<dbReference type="AlphaFoldDB" id="A0A1D2JNJ5"/>
<dbReference type="GO" id="GO:0000775">
    <property type="term" value="C:chromosome, centromeric region"/>
    <property type="evidence" value="ECO:0007669"/>
    <property type="project" value="UniProtKB-SubCell"/>
</dbReference>
<name>A0A1D2JNJ5_PARBR</name>
<evidence type="ECO:0000256" key="8">
    <source>
        <dbReference type="SAM" id="Coils"/>
    </source>
</evidence>
<keyword evidence="7" id="KW-0137">Centromere</keyword>
<dbReference type="PANTHER" id="PTHR14401">
    <property type="entry name" value="CENTROMERE PROTEIN K"/>
    <property type="match status" value="1"/>
</dbReference>
<comment type="similarity">
    <text evidence="3">Belongs to the CENP-K/MCM22 family.</text>
</comment>
<keyword evidence="6" id="KW-0539">Nucleus</keyword>
<dbReference type="GO" id="GO:0000070">
    <property type="term" value="P:mitotic sister chromatid segregation"/>
    <property type="evidence" value="ECO:0007669"/>
    <property type="project" value="TreeGrafter"/>
</dbReference>
<evidence type="ECO:0000256" key="7">
    <source>
        <dbReference type="ARBA" id="ARBA00023328"/>
    </source>
</evidence>
<feature type="compositionally biased region" description="Basic and acidic residues" evidence="9">
    <location>
        <begin position="307"/>
        <end position="317"/>
    </location>
</feature>
<dbReference type="EMBL" id="LZYO01000016">
    <property type="protein sequence ID" value="ODH44743.1"/>
    <property type="molecule type" value="Genomic_DNA"/>
</dbReference>
<evidence type="ECO:0000256" key="1">
    <source>
        <dbReference type="ARBA" id="ARBA00004123"/>
    </source>
</evidence>
<evidence type="ECO:0000256" key="3">
    <source>
        <dbReference type="ARBA" id="ARBA00005795"/>
    </source>
</evidence>
<dbReference type="GO" id="GO:0051382">
    <property type="term" value="P:kinetochore assembly"/>
    <property type="evidence" value="ECO:0007669"/>
    <property type="project" value="InterPro"/>
</dbReference>
<keyword evidence="5 8" id="KW-0175">Coiled coil</keyword>
<feature type="coiled-coil region" evidence="8">
    <location>
        <begin position="180"/>
        <end position="207"/>
    </location>
</feature>
<feature type="compositionally biased region" description="Gly residues" evidence="9">
    <location>
        <begin position="259"/>
        <end position="269"/>
    </location>
</feature>
<gene>
    <name evidence="10" type="ORF">ACO22_00733</name>
</gene>
<reference evidence="10 11" key="1">
    <citation type="submission" date="2016-06" db="EMBL/GenBank/DDBJ databases">
        <authorList>
            <person name="Kjaerup R.B."/>
            <person name="Dalgaard T.S."/>
            <person name="Juul-Madsen H.R."/>
        </authorList>
    </citation>
    <scope>NUCLEOTIDE SEQUENCE [LARGE SCALE GENOMIC DNA]</scope>
    <source>
        <strain evidence="10 11">Pb300</strain>
    </source>
</reference>
<dbReference type="Proteomes" id="UP000242814">
    <property type="component" value="Unassembled WGS sequence"/>
</dbReference>
<evidence type="ECO:0000256" key="6">
    <source>
        <dbReference type="ARBA" id="ARBA00023242"/>
    </source>
</evidence>
<organism evidence="10 11">
    <name type="scientific">Paracoccidioides brasiliensis</name>
    <dbReference type="NCBI Taxonomy" id="121759"/>
    <lineage>
        <taxon>Eukaryota</taxon>
        <taxon>Fungi</taxon>
        <taxon>Dikarya</taxon>
        <taxon>Ascomycota</taxon>
        <taxon>Pezizomycotina</taxon>
        <taxon>Eurotiomycetes</taxon>
        <taxon>Eurotiomycetidae</taxon>
        <taxon>Onygenales</taxon>
        <taxon>Ajellomycetaceae</taxon>
        <taxon>Paracoccidioides</taxon>
    </lineage>
</organism>
<evidence type="ECO:0000256" key="9">
    <source>
        <dbReference type="SAM" id="MobiDB-lite"/>
    </source>
</evidence>
<protein>
    <submittedName>
        <fullName evidence="10">Uncharacterized protein</fullName>
    </submittedName>
</protein>
<dbReference type="GO" id="GO:0005634">
    <property type="term" value="C:nucleus"/>
    <property type="evidence" value="ECO:0007669"/>
    <property type="project" value="UniProtKB-SubCell"/>
</dbReference>
<dbReference type="PANTHER" id="PTHR14401:SF6">
    <property type="entry name" value="CENTROMERE PROTEIN K"/>
    <property type="match status" value="1"/>
</dbReference>
<comment type="caution">
    <text evidence="10">The sequence shown here is derived from an EMBL/GenBank/DDBJ whole genome shotgun (WGS) entry which is preliminary data.</text>
</comment>
<keyword evidence="4" id="KW-0158">Chromosome</keyword>